<name>A0A1H9VXU4_9BACI</name>
<dbReference type="PANTHER" id="PTHR38342:SF1">
    <property type="entry name" value="SLR5037 PROTEIN"/>
    <property type="match status" value="1"/>
</dbReference>
<dbReference type="InterPro" id="IPR035923">
    <property type="entry name" value="TT1751-like_sf"/>
</dbReference>
<accession>A0A1H9VXU4</accession>
<evidence type="ECO:0000256" key="1">
    <source>
        <dbReference type="SAM" id="Phobius"/>
    </source>
</evidence>
<proteinExistence type="predicted"/>
<keyword evidence="1" id="KW-1133">Transmembrane helix</keyword>
<keyword evidence="1" id="KW-0812">Transmembrane</keyword>
<dbReference type="Pfam" id="PF03625">
    <property type="entry name" value="DUF302"/>
    <property type="match status" value="1"/>
</dbReference>
<dbReference type="OrthoDB" id="9791067at2"/>
<dbReference type="Gene3D" id="3.30.310.70">
    <property type="entry name" value="TT1751-like domain"/>
    <property type="match status" value="1"/>
</dbReference>
<dbReference type="Proteomes" id="UP000198571">
    <property type="component" value="Unassembled WGS sequence"/>
</dbReference>
<dbReference type="AlphaFoldDB" id="A0A1H9VXU4"/>
<organism evidence="3 4">
    <name type="scientific">Salipaludibacillus aurantiacus</name>
    <dbReference type="NCBI Taxonomy" id="1601833"/>
    <lineage>
        <taxon>Bacteria</taxon>
        <taxon>Bacillati</taxon>
        <taxon>Bacillota</taxon>
        <taxon>Bacilli</taxon>
        <taxon>Bacillales</taxon>
        <taxon>Bacillaceae</taxon>
    </lineage>
</organism>
<gene>
    <name evidence="3" type="ORF">SAMN05518684_11337</name>
</gene>
<feature type="domain" description="DUF302" evidence="2">
    <location>
        <begin position="62"/>
        <end position="125"/>
    </location>
</feature>
<protein>
    <submittedName>
        <fullName evidence="3">Uncharacterized conserved protein, DUF302 family</fullName>
    </submittedName>
</protein>
<evidence type="ECO:0000259" key="2">
    <source>
        <dbReference type="Pfam" id="PF03625"/>
    </source>
</evidence>
<evidence type="ECO:0000313" key="3">
    <source>
        <dbReference type="EMBL" id="SES26314.1"/>
    </source>
</evidence>
<keyword evidence="4" id="KW-1185">Reference proteome</keyword>
<keyword evidence="1" id="KW-0472">Membrane</keyword>
<dbReference type="EMBL" id="FOGT01000013">
    <property type="protein sequence ID" value="SES26314.1"/>
    <property type="molecule type" value="Genomic_DNA"/>
</dbReference>
<sequence>MSKLLIGVIGAVAGLLIAFIFIYQAAPELMMVEDESKYSFDETVEVFEEEVREAGWSIAGSHDMQEILEGHGHDVISIKIFELCSSKYSAEILKLDDERIVSPLMPCRISIYEKSDGNTYVTRMNSTLMARPFGGVINEVMQKAAEETEEIIEKIIK</sequence>
<dbReference type="RefSeq" id="WP_093053962.1">
    <property type="nucleotide sequence ID" value="NZ_FOGT01000013.1"/>
</dbReference>
<reference evidence="4" key="1">
    <citation type="submission" date="2016-10" db="EMBL/GenBank/DDBJ databases">
        <authorList>
            <person name="Varghese N."/>
            <person name="Submissions S."/>
        </authorList>
    </citation>
    <scope>NUCLEOTIDE SEQUENCE [LARGE SCALE GENOMIC DNA]</scope>
    <source>
        <strain evidence="4">S9</strain>
    </source>
</reference>
<dbReference type="PANTHER" id="PTHR38342">
    <property type="entry name" value="SLR5037 PROTEIN"/>
    <property type="match status" value="1"/>
</dbReference>
<feature type="transmembrane region" description="Helical" evidence="1">
    <location>
        <begin position="6"/>
        <end position="26"/>
    </location>
</feature>
<dbReference type="InterPro" id="IPR005180">
    <property type="entry name" value="DUF302"/>
</dbReference>
<evidence type="ECO:0000313" key="4">
    <source>
        <dbReference type="Proteomes" id="UP000198571"/>
    </source>
</evidence>
<dbReference type="CDD" id="cd14797">
    <property type="entry name" value="DUF302"/>
    <property type="match status" value="1"/>
</dbReference>
<dbReference type="SUPFAM" id="SSF103247">
    <property type="entry name" value="TT1751-like"/>
    <property type="match status" value="1"/>
</dbReference>